<evidence type="ECO:0000313" key="3">
    <source>
        <dbReference type="Proteomes" id="UP001066276"/>
    </source>
</evidence>
<dbReference type="PANTHER" id="PTHR11505">
    <property type="entry name" value="L1 TRANSPOSABLE ELEMENT-RELATED"/>
    <property type="match status" value="1"/>
</dbReference>
<dbReference type="EMBL" id="JANPWB010000007">
    <property type="protein sequence ID" value="KAJ1170356.1"/>
    <property type="molecule type" value="Genomic_DNA"/>
</dbReference>
<sequence>MEGMLSQILEELRAIKVSQVEACKETNKHFNQLNANLIHLSTQVSQAEQRISDLEDAKKQQKSATSQIQSELEEQQFKLNELENRSQCLNLRFIGVPQEMEASSSVTKVISDLIYKCILLDKAVAEDDPSIMWAHRVLPMHAANSKYPRTILVNFGDYRIKEQILS</sequence>
<evidence type="ECO:0000256" key="1">
    <source>
        <dbReference type="SAM" id="Coils"/>
    </source>
</evidence>
<dbReference type="AlphaFoldDB" id="A0AAV7T1Z6"/>
<proteinExistence type="predicted"/>
<evidence type="ECO:0000313" key="2">
    <source>
        <dbReference type="EMBL" id="KAJ1170356.1"/>
    </source>
</evidence>
<dbReference type="Proteomes" id="UP001066276">
    <property type="component" value="Chromosome 4_1"/>
</dbReference>
<reference evidence="2" key="1">
    <citation type="journal article" date="2022" name="bioRxiv">
        <title>Sequencing and chromosome-scale assembly of the giantPleurodeles waltlgenome.</title>
        <authorList>
            <person name="Brown T."/>
            <person name="Elewa A."/>
            <person name="Iarovenko S."/>
            <person name="Subramanian E."/>
            <person name="Araus A.J."/>
            <person name="Petzold A."/>
            <person name="Susuki M."/>
            <person name="Suzuki K.-i.T."/>
            <person name="Hayashi T."/>
            <person name="Toyoda A."/>
            <person name="Oliveira C."/>
            <person name="Osipova E."/>
            <person name="Leigh N.D."/>
            <person name="Simon A."/>
            <person name="Yun M.H."/>
        </authorList>
    </citation>
    <scope>NUCLEOTIDE SEQUENCE</scope>
    <source>
        <strain evidence="2">20211129_DDA</strain>
        <tissue evidence="2">Liver</tissue>
    </source>
</reference>
<keyword evidence="1" id="KW-0175">Coiled coil</keyword>
<accession>A0AAV7T1Z6</accession>
<gene>
    <name evidence="2" type="ORF">NDU88_002233</name>
</gene>
<dbReference type="Gene3D" id="3.30.70.1820">
    <property type="entry name" value="L1 transposable element, RRM domain"/>
    <property type="match status" value="1"/>
</dbReference>
<comment type="caution">
    <text evidence="2">The sequence shown here is derived from an EMBL/GenBank/DDBJ whole genome shotgun (WGS) entry which is preliminary data.</text>
</comment>
<keyword evidence="3" id="KW-1185">Reference proteome</keyword>
<feature type="coiled-coil region" evidence="1">
    <location>
        <begin position="30"/>
        <end position="92"/>
    </location>
</feature>
<dbReference type="InterPro" id="IPR004244">
    <property type="entry name" value="Transposase_22"/>
</dbReference>
<name>A0AAV7T1Z6_PLEWA</name>
<protein>
    <submittedName>
        <fullName evidence="2">Uncharacterized protein</fullName>
    </submittedName>
</protein>
<organism evidence="2 3">
    <name type="scientific">Pleurodeles waltl</name>
    <name type="common">Iberian ribbed newt</name>
    <dbReference type="NCBI Taxonomy" id="8319"/>
    <lineage>
        <taxon>Eukaryota</taxon>
        <taxon>Metazoa</taxon>
        <taxon>Chordata</taxon>
        <taxon>Craniata</taxon>
        <taxon>Vertebrata</taxon>
        <taxon>Euteleostomi</taxon>
        <taxon>Amphibia</taxon>
        <taxon>Batrachia</taxon>
        <taxon>Caudata</taxon>
        <taxon>Salamandroidea</taxon>
        <taxon>Salamandridae</taxon>
        <taxon>Pleurodelinae</taxon>
        <taxon>Pleurodeles</taxon>
    </lineage>
</organism>